<dbReference type="Gene3D" id="3.40.30.10">
    <property type="entry name" value="Glutaredoxin"/>
    <property type="match status" value="1"/>
</dbReference>
<dbReference type="RefSeq" id="WP_092541174.1">
    <property type="nucleotide sequence ID" value="NZ_BOMJ01000052.1"/>
</dbReference>
<dbReference type="PROSITE" id="PS00194">
    <property type="entry name" value="THIOREDOXIN_1"/>
    <property type="match status" value="1"/>
</dbReference>
<protein>
    <submittedName>
        <fullName evidence="2">Thiol-disulfide isomerase or thioredoxin</fullName>
    </submittedName>
</protein>
<evidence type="ECO:0000259" key="1">
    <source>
        <dbReference type="PROSITE" id="PS51352"/>
    </source>
</evidence>
<dbReference type="SUPFAM" id="SSF52833">
    <property type="entry name" value="Thioredoxin-like"/>
    <property type="match status" value="1"/>
</dbReference>
<evidence type="ECO:0000313" key="2">
    <source>
        <dbReference type="EMBL" id="SDS30049.1"/>
    </source>
</evidence>
<dbReference type="InterPro" id="IPR017937">
    <property type="entry name" value="Thioredoxin_CS"/>
</dbReference>
<keyword evidence="2" id="KW-0413">Isomerase</keyword>
<feature type="domain" description="Thioredoxin" evidence="1">
    <location>
        <begin position="47"/>
        <end position="187"/>
    </location>
</feature>
<name>A0A1H1R544_9ACTN</name>
<dbReference type="OrthoDB" id="128449at2"/>
<dbReference type="InterPro" id="IPR036249">
    <property type="entry name" value="Thioredoxin-like_sf"/>
</dbReference>
<dbReference type="EMBL" id="LT629758">
    <property type="protein sequence ID" value="SDS30049.1"/>
    <property type="molecule type" value="Genomic_DNA"/>
</dbReference>
<dbReference type="AlphaFoldDB" id="A0A1H1R544"/>
<sequence length="195" mass="20040">MIFIVAALVLVGLLGVLNLALSIGIIRRLREQQDQEPRQTGRPDPVLPPGAIAGPFTATTVDGEPAGTSPALVGFFSPGCGSCAELLPAFTSYAARTPGGRERVLAVISGPEEMATEYLDALAPVAQVVLASPGAPVLAAFQTKAYPAVYLLGDDRRVLFSGGRIDDFPAQVPALPTLPAALQPSIGDLQPSAGA</sequence>
<keyword evidence="3" id="KW-1185">Reference proteome</keyword>
<dbReference type="STRING" id="113562.SAMN04489716_0479"/>
<gene>
    <name evidence="2" type="ORF">SAMN04489716_0479</name>
</gene>
<organism evidence="2 3">
    <name type="scientific">Actinoplanes derwentensis</name>
    <dbReference type="NCBI Taxonomy" id="113562"/>
    <lineage>
        <taxon>Bacteria</taxon>
        <taxon>Bacillati</taxon>
        <taxon>Actinomycetota</taxon>
        <taxon>Actinomycetes</taxon>
        <taxon>Micromonosporales</taxon>
        <taxon>Micromonosporaceae</taxon>
        <taxon>Actinoplanes</taxon>
    </lineage>
</organism>
<dbReference type="GO" id="GO:0016853">
    <property type="term" value="F:isomerase activity"/>
    <property type="evidence" value="ECO:0007669"/>
    <property type="project" value="UniProtKB-KW"/>
</dbReference>
<dbReference type="Proteomes" id="UP000198688">
    <property type="component" value="Chromosome I"/>
</dbReference>
<dbReference type="PROSITE" id="PS51352">
    <property type="entry name" value="THIOREDOXIN_2"/>
    <property type="match status" value="1"/>
</dbReference>
<evidence type="ECO:0000313" key="3">
    <source>
        <dbReference type="Proteomes" id="UP000198688"/>
    </source>
</evidence>
<accession>A0A1H1R544</accession>
<proteinExistence type="predicted"/>
<dbReference type="InterPro" id="IPR013766">
    <property type="entry name" value="Thioredoxin_domain"/>
</dbReference>
<reference evidence="2 3" key="1">
    <citation type="submission" date="2016-10" db="EMBL/GenBank/DDBJ databases">
        <authorList>
            <person name="de Groot N.N."/>
        </authorList>
    </citation>
    <scope>NUCLEOTIDE SEQUENCE [LARGE SCALE GENOMIC DNA]</scope>
    <source>
        <strain evidence="2 3">DSM 43941</strain>
    </source>
</reference>